<dbReference type="VEuPathDB" id="AmoebaDB:KM1_128590"/>
<evidence type="ECO:0000313" key="4">
    <source>
        <dbReference type="Proteomes" id="UP000078387"/>
    </source>
</evidence>
<gene>
    <name evidence="3" type="ORF">CL6EHI_009970</name>
</gene>
<keyword evidence="1" id="KW-0343">GTPase activation</keyword>
<dbReference type="EMBL" id="BDEQ01000001">
    <property type="protein sequence ID" value="GAT94761.1"/>
    <property type="molecule type" value="Genomic_DNA"/>
</dbReference>
<dbReference type="Pfam" id="PF00566">
    <property type="entry name" value="RabGAP-TBC"/>
    <property type="match status" value="1"/>
</dbReference>
<dbReference type="VEuPathDB" id="AmoebaDB:EHI_009970"/>
<dbReference type="AlphaFoldDB" id="A0A5K1UBR4"/>
<dbReference type="Proteomes" id="UP000078387">
    <property type="component" value="Unassembled WGS sequence"/>
</dbReference>
<protein>
    <submittedName>
        <fullName evidence="3">Rab GTPase activating protein putative</fullName>
    </submittedName>
</protein>
<evidence type="ECO:0000259" key="2">
    <source>
        <dbReference type="PROSITE" id="PS50086"/>
    </source>
</evidence>
<dbReference type="GO" id="GO:0005096">
    <property type="term" value="F:GTPase activator activity"/>
    <property type="evidence" value="ECO:0007669"/>
    <property type="project" value="UniProtKB-KW"/>
</dbReference>
<dbReference type="PROSITE" id="PS50086">
    <property type="entry name" value="TBC_RABGAP"/>
    <property type="match status" value="1"/>
</dbReference>
<feature type="domain" description="Rab-GAP TBC" evidence="2">
    <location>
        <begin position="35"/>
        <end position="261"/>
    </location>
</feature>
<dbReference type="Gene3D" id="1.10.472.80">
    <property type="entry name" value="Ypt/Rab-GAP domain of gyp1p, domain 3"/>
    <property type="match status" value="1"/>
</dbReference>
<name>A0A5K1UBR4_ENTHI</name>
<dbReference type="VEuPathDB" id="AmoebaDB:EHI7A_066890"/>
<dbReference type="VEuPathDB" id="AmoebaDB:EHI8A_068460"/>
<comment type="caution">
    <text evidence="3">The sequence shown here is derived from an EMBL/GenBank/DDBJ whole genome shotgun (WGS) entry which is preliminary data.</text>
</comment>
<organism evidence="3 4">
    <name type="scientific">Entamoeba histolytica</name>
    <dbReference type="NCBI Taxonomy" id="5759"/>
    <lineage>
        <taxon>Eukaryota</taxon>
        <taxon>Amoebozoa</taxon>
        <taxon>Evosea</taxon>
        <taxon>Archamoebae</taxon>
        <taxon>Mastigamoebida</taxon>
        <taxon>Entamoebidae</taxon>
        <taxon>Entamoeba</taxon>
    </lineage>
</organism>
<evidence type="ECO:0000256" key="1">
    <source>
        <dbReference type="ARBA" id="ARBA00022468"/>
    </source>
</evidence>
<dbReference type="SMART" id="SM00164">
    <property type="entry name" value="TBC"/>
    <property type="match status" value="1"/>
</dbReference>
<evidence type="ECO:0000313" key="3">
    <source>
        <dbReference type="EMBL" id="GAT94761.1"/>
    </source>
</evidence>
<dbReference type="PANTHER" id="PTHR22957:SF337">
    <property type="entry name" value="TBC1 DOMAIN FAMILY MEMBER 5"/>
    <property type="match status" value="1"/>
</dbReference>
<sequence length="322" mass="37820">MTNNLEYIKLKEIFRCYYLQTPNLSLLKQIALNNGLDGLLRKLGWLTFLDVLPLPITPSWGRILEVMRERYDYFIVNDNKPTQFDEIIDQDIERLYSDIEFFIHPEVRNSVKRICKIFAIEHPDVGYQQGIHELVGIVYYAFSELYPTEKAISAIPFPSEYENTFQIIIENGFTEHDTFTAIEHLIALMQPIFSKGANGVKNMCNDLFNSLQKFNQKIFDQFNENGIIPTTFGIKWLRLLFSREFPLDTVLQLWDGIFAFGNGLIIIRSIFMLLMLDCSKEEEEEQILMRLMQCPTKNVTNIHRLIHEAIVFDKQERTIFQH</sequence>
<dbReference type="FunFam" id="1.10.472.80:FF:000107">
    <property type="entry name" value="Rab GTPase activating protein, putative"/>
    <property type="match status" value="1"/>
</dbReference>
<dbReference type="PANTHER" id="PTHR22957">
    <property type="entry name" value="TBC1 DOMAIN FAMILY MEMBER GTPASE-ACTIVATING PROTEIN"/>
    <property type="match status" value="1"/>
</dbReference>
<dbReference type="Gene3D" id="1.10.8.270">
    <property type="entry name" value="putative rabgap domain of human tbc1 domain family member 14 like domains"/>
    <property type="match status" value="1"/>
</dbReference>
<dbReference type="OMA" id="FDRFNEN"/>
<dbReference type="InterPro" id="IPR035969">
    <property type="entry name" value="Rab-GAP_TBC_sf"/>
</dbReference>
<dbReference type="VEuPathDB" id="AmoebaDB:EHI5A_110380"/>
<proteinExistence type="predicted"/>
<accession>A0A5K1UBR4</accession>
<dbReference type="InterPro" id="IPR000195">
    <property type="entry name" value="Rab-GAP-TBC_dom"/>
</dbReference>
<dbReference type="SUPFAM" id="SSF47923">
    <property type="entry name" value="Ypt/Rab-GAP domain of gyp1p"/>
    <property type="match status" value="2"/>
</dbReference>
<reference evidence="3 4" key="1">
    <citation type="submission" date="2016-05" db="EMBL/GenBank/DDBJ databases">
        <title>First whole genome sequencing of Entamoeba histolytica HM1:IMSS-clone-6.</title>
        <authorList>
            <person name="Mukherjee Avik.K."/>
            <person name="Izumyama S."/>
            <person name="Nakada-Tsukui K."/>
            <person name="Nozaki T."/>
        </authorList>
    </citation>
    <scope>NUCLEOTIDE SEQUENCE [LARGE SCALE GENOMIC DNA]</scope>
    <source>
        <strain evidence="3 4">HM1:IMSS clone 6</strain>
    </source>
</reference>